<comment type="caution">
    <text evidence="1">The sequence shown here is derived from an EMBL/GenBank/DDBJ whole genome shotgun (WGS) entry which is preliminary data.</text>
</comment>
<protein>
    <submittedName>
        <fullName evidence="1">Uncharacterized protein</fullName>
    </submittedName>
</protein>
<dbReference type="EMBL" id="CAJOBH010103181">
    <property type="protein sequence ID" value="CAF4623656.1"/>
    <property type="molecule type" value="Genomic_DNA"/>
</dbReference>
<evidence type="ECO:0000313" key="3">
    <source>
        <dbReference type="Proteomes" id="UP000663855"/>
    </source>
</evidence>
<organism evidence="1 3">
    <name type="scientific">Rotaria magnacalcarata</name>
    <dbReference type="NCBI Taxonomy" id="392030"/>
    <lineage>
        <taxon>Eukaryota</taxon>
        <taxon>Metazoa</taxon>
        <taxon>Spiralia</taxon>
        <taxon>Gnathifera</taxon>
        <taxon>Rotifera</taxon>
        <taxon>Eurotatoria</taxon>
        <taxon>Bdelloidea</taxon>
        <taxon>Philodinida</taxon>
        <taxon>Philodinidae</taxon>
        <taxon>Rotaria</taxon>
    </lineage>
</organism>
<reference evidence="1" key="1">
    <citation type="submission" date="2021-02" db="EMBL/GenBank/DDBJ databases">
        <authorList>
            <person name="Nowell W R."/>
        </authorList>
    </citation>
    <scope>NUCLEOTIDE SEQUENCE</scope>
</reference>
<dbReference type="AlphaFoldDB" id="A0A814TNV0"/>
<dbReference type="Proteomes" id="UP000681967">
    <property type="component" value="Unassembled WGS sequence"/>
</dbReference>
<accession>A0A814TNV0</accession>
<proteinExistence type="predicted"/>
<name>A0A814TNV0_9BILA</name>
<dbReference type="Proteomes" id="UP000663855">
    <property type="component" value="Unassembled WGS sequence"/>
</dbReference>
<evidence type="ECO:0000313" key="2">
    <source>
        <dbReference type="EMBL" id="CAF4623656.1"/>
    </source>
</evidence>
<gene>
    <name evidence="2" type="ORF">BYL167_LOCUS41070</name>
    <name evidence="1" type="ORF">CJN711_LOCUS10156</name>
</gene>
<sequence>MKEIKDQLEMIPDYLTKKNKSFKEMIDQILSSITTTTTEEKSNNNTNELRKIVILIYKIMKKLMAEICQSKYEQETSEQEYGFLKKQISYYNLPSQSLTCSNIFNGPLFNSIQNIPLREELIQNDQFYKMTKTNDFNLCKQYAMNYIENNKKQLNYCRFEFTKQEQQFQTCPFKELSFEHIESRLKELVDRERKYLSKRNNDKLMKFKEDISEKQLLKTISTASFMKNQPNEYINRLITVREKQAEVWKEQLMLEI</sequence>
<dbReference type="EMBL" id="CAJNOV010004144">
    <property type="protein sequence ID" value="CAF1163959.1"/>
    <property type="molecule type" value="Genomic_DNA"/>
</dbReference>
<evidence type="ECO:0000313" key="1">
    <source>
        <dbReference type="EMBL" id="CAF1163959.1"/>
    </source>
</evidence>